<keyword evidence="5" id="KW-1185">Reference proteome</keyword>
<evidence type="ECO:0000256" key="2">
    <source>
        <dbReference type="SAM" id="MobiDB-lite"/>
    </source>
</evidence>
<dbReference type="Proteomes" id="UP000245768">
    <property type="component" value="Unassembled WGS sequence"/>
</dbReference>
<evidence type="ECO:0000256" key="1">
    <source>
        <dbReference type="ARBA" id="ARBA00022801"/>
    </source>
</evidence>
<sequence length="396" mass="43439">MAAAMTTSEEPARLESEEDILTIGTLAPRHTPGLAPSDIDELRIACAQVLPSEQGPRGAGGLDKLQRFAERAAQAGADVVVFPEYFLTGATHEAWKDVRTRSSASRSASAEAREEQTSDFLKTISTVARRNDIDIVAGTIVELGSHHVPHRLDDVKDDGNNNSSNNNNEGPPSAHDDKLFNTAYYVDRHGHVAGRYTKKRLWHPERAVLSPGHELLHHAPPPSTFEITTRRGRTLRAGILICWDLAFPELFREMLFKADDGSTSLQGPDVVFAPICWYATDCGRSGLRWSTTGEASLLDGMCQARAIENECVIAMTNVAGKAPPASQEAWLAWDGDKGDEPWAVGRSCVCAPFVGCMQRVEGTDEALLLANVDLRCLDEARQVYRCRYDLALERDD</sequence>
<protein>
    <submittedName>
        <fullName evidence="4">Carbon-nitrogen hydrolase</fullName>
    </submittedName>
</protein>
<evidence type="ECO:0000313" key="4">
    <source>
        <dbReference type="EMBL" id="PWN90300.1"/>
    </source>
</evidence>
<proteinExistence type="predicted"/>
<dbReference type="PROSITE" id="PS50263">
    <property type="entry name" value="CN_HYDROLASE"/>
    <property type="match status" value="1"/>
</dbReference>
<dbReference type="InterPro" id="IPR036526">
    <property type="entry name" value="C-N_Hydrolase_sf"/>
</dbReference>
<feature type="domain" description="CN hydrolase" evidence="3">
    <location>
        <begin position="42"/>
        <end position="374"/>
    </location>
</feature>
<dbReference type="AlphaFoldDB" id="A0A316YL63"/>
<dbReference type="STRING" id="215250.A0A316YL63"/>
<feature type="region of interest" description="Disordered" evidence="2">
    <location>
        <begin position="150"/>
        <end position="177"/>
    </location>
</feature>
<feature type="compositionally biased region" description="Basic and acidic residues" evidence="2">
    <location>
        <begin position="150"/>
        <end position="159"/>
    </location>
</feature>
<dbReference type="PANTHER" id="PTHR43674">
    <property type="entry name" value="NITRILASE C965.09-RELATED"/>
    <property type="match status" value="1"/>
</dbReference>
<dbReference type="GO" id="GO:0016811">
    <property type="term" value="F:hydrolase activity, acting on carbon-nitrogen (but not peptide) bonds, in linear amides"/>
    <property type="evidence" value="ECO:0007669"/>
    <property type="project" value="TreeGrafter"/>
</dbReference>
<dbReference type="Pfam" id="PF00795">
    <property type="entry name" value="CN_hydrolase"/>
    <property type="match status" value="1"/>
</dbReference>
<dbReference type="CDD" id="cd07197">
    <property type="entry name" value="nitrilase"/>
    <property type="match status" value="1"/>
</dbReference>
<dbReference type="InParanoid" id="A0A316YL63"/>
<dbReference type="GeneID" id="37043557"/>
<dbReference type="PANTHER" id="PTHR43674:SF16">
    <property type="entry name" value="CARBON-NITROGEN FAMILY, PUTATIVE (AFU_ORTHOLOGUE AFUA_5G02350)-RELATED"/>
    <property type="match status" value="1"/>
</dbReference>
<accession>A0A316YL63</accession>
<name>A0A316YL63_9BASI</name>
<evidence type="ECO:0000259" key="3">
    <source>
        <dbReference type="PROSITE" id="PS50263"/>
    </source>
</evidence>
<dbReference type="EMBL" id="KZ819636">
    <property type="protein sequence ID" value="PWN90300.1"/>
    <property type="molecule type" value="Genomic_DNA"/>
</dbReference>
<dbReference type="Gene3D" id="3.60.110.10">
    <property type="entry name" value="Carbon-nitrogen hydrolase"/>
    <property type="match status" value="1"/>
</dbReference>
<dbReference type="RefSeq" id="XP_025377498.1">
    <property type="nucleotide sequence ID" value="XM_025521641.1"/>
</dbReference>
<dbReference type="InterPro" id="IPR003010">
    <property type="entry name" value="C-N_Hydrolase"/>
</dbReference>
<reference evidence="4 5" key="1">
    <citation type="journal article" date="2018" name="Mol. Biol. Evol.">
        <title>Broad Genomic Sampling Reveals a Smut Pathogenic Ancestry of the Fungal Clade Ustilaginomycotina.</title>
        <authorList>
            <person name="Kijpornyongpan T."/>
            <person name="Mondo S.J."/>
            <person name="Barry K."/>
            <person name="Sandor L."/>
            <person name="Lee J."/>
            <person name="Lipzen A."/>
            <person name="Pangilinan J."/>
            <person name="LaButti K."/>
            <person name="Hainaut M."/>
            <person name="Henrissat B."/>
            <person name="Grigoriev I.V."/>
            <person name="Spatafora J.W."/>
            <person name="Aime M.C."/>
        </authorList>
    </citation>
    <scope>NUCLEOTIDE SEQUENCE [LARGE SCALE GENOMIC DNA]</scope>
    <source>
        <strain evidence="4 5">MCA 4198</strain>
    </source>
</reference>
<dbReference type="OrthoDB" id="412018at2759"/>
<gene>
    <name evidence="4" type="ORF">FA10DRAFT_266795</name>
</gene>
<evidence type="ECO:0000313" key="5">
    <source>
        <dbReference type="Proteomes" id="UP000245768"/>
    </source>
</evidence>
<organism evidence="4 5">
    <name type="scientific">Acaromyces ingoldii</name>
    <dbReference type="NCBI Taxonomy" id="215250"/>
    <lineage>
        <taxon>Eukaryota</taxon>
        <taxon>Fungi</taxon>
        <taxon>Dikarya</taxon>
        <taxon>Basidiomycota</taxon>
        <taxon>Ustilaginomycotina</taxon>
        <taxon>Exobasidiomycetes</taxon>
        <taxon>Exobasidiales</taxon>
        <taxon>Cryptobasidiaceae</taxon>
        <taxon>Acaromyces</taxon>
    </lineage>
</organism>
<keyword evidence="1 4" id="KW-0378">Hydrolase</keyword>
<dbReference type="InterPro" id="IPR050345">
    <property type="entry name" value="Aliph_Amidase/BUP"/>
</dbReference>
<feature type="region of interest" description="Disordered" evidence="2">
    <location>
        <begin position="98"/>
        <end position="117"/>
    </location>
</feature>
<feature type="compositionally biased region" description="Low complexity" evidence="2">
    <location>
        <begin position="101"/>
        <end position="110"/>
    </location>
</feature>
<dbReference type="SUPFAM" id="SSF56317">
    <property type="entry name" value="Carbon-nitrogen hydrolase"/>
    <property type="match status" value="1"/>
</dbReference>